<protein>
    <recommendedName>
        <fullName evidence="2">AB hydrolase-1 domain-containing protein</fullName>
    </recommendedName>
</protein>
<evidence type="ECO:0000259" key="2">
    <source>
        <dbReference type="Pfam" id="PF00561"/>
    </source>
</evidence>
<evidence type="ECO:0000313" key="4">
    <source>
        <dbReference type="Proteomes" id="UP000239757"/>
    </source>
</evidence>
<keyword evidence="1" id="KW-0812">Transmembrane</keyword>
<dbReference type="Pfam" id="PF00561">
    <property type="entry name" value="Abhydrolase_1"/>
    <property type="match status" value="1"/>
</dbReference>
<dbReference type="EMBL" id="KZ665436">
    <property type="protein sequence ID" value="PPR99749.1"/>
    <property type="molecule type" value="Genomic_DNA"/>
</dbReference>
<dbReference type="PANTHER" id="PTHR46438:SF12">
    <property type="entry name" value="ALPHA_BETA-HYDROLASES SUPERFAMILY PROTEIN"/>
    <property type="match status" value="1"/>
</dbReference>
<dbReference type="Gene3D" id="3.40.50.1820">
    <property type="entry name" value="alpha/beta hydrolase"/>
    <property type="match status" value="1"/>
</dbReference>
<proteinExistence type="predicted"/>
<keyword evidence="1" id="KW-1133">Transmembrane helix</keyword>
<gene>
    <name evidence="3" type="ORF">GOBAR_AA20919</name>
</gene>
<sequence length="132" mass="14507">MASFYAPFQVITPPPPRVVNFTIRPTPIAPTPSLKFILVHGTGRAILFAISVLGVAVLVLVHGFGANSNHLRENIPVLAKSHRVYAIVLIGYGYSDKPNPREVGDSFYTFETWGSQLNDFCSSVVKDKAFFI</sequence>
<evidence type="ECO:0000313" key="3">
    <source>
        <dbReference type="EMBL" id="PPR99749.1"/>
    </source>
</evidence>
<name>A0A2P5X8T2_GOSBA</name>
<dbReference type="InterPro" id="IPR000073">
    <property type="entry name" value="AB_hydrolase_1"/>
</dbReference>
<organism evidence="3 4">
    <name type="scientific">Gossypium barbadense</name>
    <name type="common">Sea Island cotton</name>
    <name type="synonym">Hibiscus barbadensis</name>
    <dbReference type="NCBI Taxonomy" id="3634"/>
    <lineage>
        <taxon>Eukaryota</taxon>
        <taxon>Viridiplantae</taxon>
        <taxon>Streptophyta</taxon>
        <taxon>Embryophyta</taxon>
        <taxon>Tracheophyta</taxon>
        <taxon>Spermatophyta</taxon>
        <taxon>Magnoliopsida</taxon>
        <taxon>eudicotyledons</taxon>
        <taxon>Gunneridae</taxon>
        <taxon>Pentapetalae</taxon>
        <taxon>rosids</taxon>
        <taxon>malvids</taxon>
        <taxon>Malvales</taxon>
        <taxon>Malvaceae</taxon>
        <taxon>Malvoideae</taxon>
        <taxon>Gossypium</taxon>
    </lineage>
</organism>
<feature type="transmembrane region" description="Helical" evidence="1">
    <location>
        <begin position="45"/>
        <end position="65"/>
    </location>
</feature>
<dbReference type="AlphaFoldDB" id="A0A2P5X8T2"/>
<dbReference type="PANTHER" id="PTHR46438">
    <property type="entry name" value="ALPHA/BETA-HYDROLASES SUPERFAMILY PROTEIN"/>
    <property type="match status" value="1"/>
</dbReference>
<accession>A0A2P5X8T2</accession>
<dbReference type="OrthoDB" id="408373at2759"/>
<feature type="domain" description="AB hydrolase-1" evidence="2">
    <location>
        <begin position="57"/>
        <end position="111"/>
    </location>
</feature>
<dbReference type="Proteomes" id="UP000239757">
    <property type="component" value="Unassembled WGS sequence"/>
</dbReference>
<dbReference type="SUPFAM" id="SSF53474">
    <property type="entry name" value="alpha/beta-Hydrolases"/>
    <property type="match status" value="1"/>
</dbReference>
<reference evidence="3 4" key="1">
    <citation type="submission" date="2015-01" db="EMBL/GenBank/DDBJ databases">
        <title>Genome of allotetraploid Gossypium barbadense reveals genomic plasticity and fiber elongation in cotton evolution.</title>
        <authorList>
            <person name="Chen X."/>
            <person name="Liu X."/>
            <person name="Zhao B."/>
            <person name="Zheng H."/>
            <person name="Hu Y."/>
            <person name="Lu G."/>
            <person name="Yang C."/>
            <person name="Chen J."/>
            <person name="Shan C."/>
            <person name="Zhang L."/>
            <person name="Zhou Y."/>
            <person name="Wang L."/>
            <person name="Guo W."/>
            <person name="Bai Y."/>
            <person name="Ruan J."/>
            <person name="Shangguan X."/>
            <person name="Mao Y."/>
            <person name="Jiang J."/>
            <person name="Zhu Y."/>
            <person name="Lei J."/>
            <person name="Kang H."/>
            <person name="Chen S."/>
            <person name="He X."/>
            <person name="Wang R."/>
            <person name="Wang Y."/>
            <person name="Chen J."/>
            <person name="Wang L."/>
            <person name="Yu S."/>
            <person name="Wang B."/>
            <person name="Wei J."/>
            <person name="Song S."/>
            <person name="Lu X."/>
            <person name="Gao Z."/>
            <person name="Gu W."/>
            <person name="Deng X."/>
            <person name="Ma D."/>
            <person name="Wang S."/>
            <person name="Liang W."/>
            <person name="Fang L."/>
            <person name="Cai C."/>
            <person name="Zhu X."/>
            <person name="Zhou B."/>
            <person name="Zhang Y."/>
            <person name="Chen Z."/>
            <person name="Xu S."/>
            <person name="Zhu R."/>
            <person name="Wang S."/>
            <person name="Zhang T."/>
            <person name="Zhao G."/>
        </authorList>
    </citation>
    <scope>NUCLEOTIDE SEQUENCE [LARGE SCALE GENOMIC DNA]</scope>
    <source>
        <strain evidence="4">cv. Xinhai21</strain>
        <tissue evidence="3">Leaf</tissue>
    </source>
</reference>
<dbReference type="InterPro" id="IPR029058">
    <property type="entry name" value="AB_hydrolase_fold"/>
</dbReference>
<evidence type="ECO:0000256" key="1">
    <source>
        <dbReference type="SAM" id="Phobius"/>
    </source>
</evidence>
<keyword evidence="1" id="KW-0472">Membrane</keyword>